<evidence type="ECO:0000313" key="2">
    <source>
        <dbReference type="Proteomes" id="UP000027093"/>
    </source>
</evidence>
<dbReference type="OrthoDB" id="55755at2157"/>
<dbReference type="AlphaFoldDB" id="A0A060HN70"/>
<keyword evidence="2" id="KW-1185">Reference proteome</keyword>
<dbReference type="STRING" id="926571.NVIE_007960"/>
<accession>A0A060HN70</accession>
<organism evidence="1 2">
    <name type="scientific">Nitrososphaera viennensis EN76</name>
    <dbReference type="NCBI Taxonomy" id="926571"/>
    <lineage>
        <taxon>Archaea</taxon>
        <taxon>Nitrososphaerota</taxon>
        <taxon>Nitrososphaeria</taxon>
        <taxon>Nitrososphaerales</taxon>
        <taxon>Nitrososphaeraceae</taxon>
        <taxon>Nitrososphaera</taxon>
    </lineage>
</organism>
<dbReference type="EMBL" id="CP007536">
    <property type="protein sequence ID" value="AIC15011.1"/>
    <property type="molecule type" value="Genomic_DNA"/>
</dbReference>
<proteinExistence type="predicted"/>
<protein>
    <submittedName>
        <fullName evidence="1">Uncharacterized protein</fullName>
    </submittedName>
</protein>
<sequence length="108" mass="12230">MKFEYEEFNTIEDVFLYLVSVAPYGKQVMPISSYKGYVFSLIPLSPLTGELLMMVYTKGNLDTGLVEFDVSTKKFRMVPAVERADRNYFIVLTPKTATLADEAINGLK</sequence>
<gene>
    <name evidence="1" type="ORF">NVIE_007960</name>
</gene>
<dbReference type="RefSeq" id="WP_075054112.1">
    <property type="nucleotide sequence ID" value="NZ_CP007536.1"/>
</dbReference>
<dbReference type="GeneID" id="74946061"/>
<name>A0A060HN70_9ARCH</name>
<dbReference type="KEGG" id="nvn:NVIE_007960"/>
<dbReference type="Proteomes" id="UP000027093">
    <property type="component" value="Chromosome"/>
</dbReference>
<dbReference type="HOGENOM" id="CLU_2204197_0_0_2"/>
<evidence type="ECO:0000313" key="1">
    <source>
        <dbReference type="EMBL" id="AIC15011.1"/>
    </source>
</evidence>
<reference evidence="1 2" key="1">
    <citation type="journal article" date="2014" name="Int. J. Syst. Evol. Microbiol.">
        <title>Nitrososphaera viennensis gen. nov., sp. nov., an aerobic and mesophilic, ammonia-oxidizing archaeon from soil and a member of the archaeal phylum Thaumarchaeota.</title>
        <authorList>
            <person name="Stieglmeier M."/>
            <person name="Klingl A."/>
            <person name="Alves R.J."/>
            <person name="Rittmann S.K."/>
            <person name="Melcher M."/>
            <person name="Leisch N."/>
            <person name="Schleper C."/>
        </authorList>
    </citation>
    <scope>NUCLEOTIDE SEQUENCE [LARGE SCALE GENOMIC DNA]</scope>
    <source>
        <strain evidence="1">EN76</strain>
    </source>
</reference>